<keyword evidence="2" id="KW-1133">Transmembrane helix</keyword>
<sequence>MRRKEERQEETRRRAWATERVDQEKEHAIRHEEQLSRLSEQIERLAVHMERAQFAEYVKLMQRPKRMIMLNLVGGIARGVGVGLGVTVILSVLLILLHELALLNLPLIGDFIARIVKIVEAQMNTPTFQ</sequence>
<protein>
    <submittedName>
        <fullName evidence="3">DUF5665 domain-containing protein</fullName>
    </submittedName>
</protein>
<keyword evidence="4" id="KW-1185">Reference proteome</keyword>
<evidence type="ECO:0000313" key="3">
    <source>
        <dbReference type="EMBL" id="MCX7568368.1"/>
    </source>
</evidence>
<organism evidence="3 4">
    <name type="scientific">Tumebacillus lacus</name>
    <dbReference type="NCBI Taxonomy" id="2995335"/>
    <lineage>
        <taxon>Bacteria</taxon>
        <taxon>Bacillati</taxon>
        <taxon>Bacillota</taxon>
        <taxon>Bacilli</taxon>
        <taxon>Bacillales</taxon>
        <taxon>Alicyclobacillaceae</taxon>
        <taxon>Tumebacillus</taxon>
    </lineage>
</organism>
<proteinExistence type="predicted"/>
<dbReference type="RefSeq" id="WP_267149624.1">
    <property type="nucleotide sequence ID" value="NZ_JAPMLT010000001.1"/>
</dbReference>
<keyword evidence="2" id="KW-0812">Transmembrane</keyword>
<evidence type="ECO:0000256" key="1">
    <source>
        <dbReference type="SAM" id="Coils"/>
    </source>
</evidence>
<comment type="caution">
    <text evidence="3">The sequence shown here is derived from an EMBL/GenBank/DDBJ whole genome shotgun (WGS) entry which is preliminary data.</text>
</comment>
<dbReference type="Proteomes" id="UP001208017">
    <property type="component" value="Unassembled WGS sequence"/>
</dbReference>
<gene>
    <name evidence="3" type="ORF">OS242_00080</name>
</gene>
<reference evidence="3 4" key="1">
    <citation type="submission" date="2022-11" db="EMBL/GenBank/DDBJ databases">
        <title>Study of microbial diversity in lake waters.</title>
        <authorList>
            <person name="Zhang J."/>
        </authorList>
    </citation>
    <scope>NUCLEOTIDE SEQUENCE [LARGE SCALE GENOMIC DNA]</scope>
    <source>
        <strain evidence="3 4">DT12</strain>
    </source>
</reference>
<dbReference type="EMBL" id="JAPMLT010000001">
    <property type="protein sequence ID" value="MCX7568368.1"/>
    <property type="molecule type" value="Genomic_DNA"/>
</dbReference>
<evidence type="ECO:0000313" key="4">
    <source>
        <dbReference type="Proteomes" id="UP001208017"/>
    </source>
</evidence>
<evidence type="ECO:0000256" key="2">
    <source>
        <dbReference type="SAM" id="Phobius"/>
    </source>
</evidence>
<dbReference type="Pfam" id="PF18910">
    <property type="entry name" value="DUF5665"/>
    <property type="match status" value="1"/>
</dbReference>
<feature type="coiled-coil region" evidence="1">
    <location>
        <begin position="21"/>
        <end position="48"/>
    </location>
</feature>
<keyword evidence="1" id="KW-0175">Coiled coil</keyword>
<feature type="transmembrane region" description="Helical" evidence="2">
    <location>
        <begin position="68"/>
        <end position="97"/>
    </location>
</feature>
<accession>A0ABT3WUI8</accession>
<dbReference type="InterPro" id="IPR043723">
    <property type="entry name" value="DUF5665"/>
</dbReference>
<name>A0ABT3WUI8_9BACL</name>
<keyword evidence="2" id="KW-0472">Membrane</keyword>